<dbReference type="InterPro" id="IPR050204">
    <property type="entry name" value="AraC_XylS_family_regulators"/>
</dbReference>
<keyword evidence="1" id="KW-0805">Transcription regulation</keyword>
<dbReference type="GO" id="GO:0003700">
    <property type="term" value="F:DNA-binding transcription factor activity"/>
    <property type="evidence" value="ECO:0007669"/>
    <property type="project" value="InterPro"/>
</dbReference>
<dbReference type="PROSITE" id="PS01124">
    <property type="entry name" value="HTH_ARAC_FAMILY_2"/>
    <property type="match status" value="1"/>
</dbReference>
<dbReference type="Pfam" id="PF12833">
    <property type="entry name" value="HTH_18"/>
    <property type="match status" value="1"/>
</dbReference>
<sequence length="266" mass="30589">METNGIHDNAIVYSCYYERSREGEQFVPEHVLSYQLSGTLELNDGHKTYVYQPGDLRFVKRNRLVKFSKQPPENGEFRSLSIYLSQEVLQDFCKEYPYSAVPRASGDAVLELPSSPLLRSYIESLLPYENAQAPFSPSLLALKLKEAILVLLQTAPELKDVLFDFDPPGKIDLAAFMNRNFHFNVQLSRFAYLTGRSLAAFKRDFEKIFHTSPGKWLVQRRLEEAYYQIKNKGRAPSDVYLDLGFEDLSHFSFAFKKVYGISPSRV</sequence>
<evidence type="ECO:0000259" key="4">
    <source>
        <dbReference type="PROSITE" id="PS01124"/>
    </source>
</evidence>
<gene>
    <name evidence="5" type="ORF">B0I18_101787</name>
</gene>
<dbReference type="InterPro" id="IPR054015">
    <property type="entry name" value="ExsA-like_N"/>
</dbReference>
<name>A0A2P8DBL9_9BACT</name>
<feature type="domain" description="HTH araC/xylS-type" evidence="4">
    <location>
        <begin position="171"/>
        <end position="266"/>
    </location>
</feature>
<dbReference type="AlphaFoldDB" id="A0A2P8DBL9"/>
<dbReference type="Gene3D" id="1.10.10.60">
    <property type="entry name" value="Homeodomain-like"/>
    <property type="match status" value="1"/>
</dbReference>
<dbReference type="InterPro" id="IPR018060">
    <property type="entry name" value="HTH_AraC"/>
</dbReference>
<protein>
    <submittedName>
        <fullName evidence="5">AraC-like DNA-binding protein</fullName>
    </submittedName>
</protein>
<evidence type="ECO:0000256" key="3">
    <source>
        <dbReference type="ARBA" id="ARBA00023163"/>
    </source>
</evidence>
<accession>A0A2P8DBL9</accession>
<dbReference type="RefSeq" id="WP_106521321.1">
    <property type="nucleotide sequence ID" value="NZ_PYGD01000001.1"/>
</dbReference>
<evidence type="ECO:0000256" key="2">
    <source>
        <dbReference type="ARBA" id="ARBA00023125"/>
    </source>
</evidence>
<keyword evidence="6" id="KW-1185">Reference proteome</keyword>
<proteinExistence type="predicted"/>
<evidence type="ECO:0000313" key="5">
    <source>
        <dbReference type="EMBL" id="PSK94628.1"/>
    </source>
</evidence>
<dbReference type="SUPFAM" id="SSF46689">
    <property type="entry name" value="Homeodomain-like"/>
    <property type="match status" value="1"/>
</dbReference>
<reference evidence="5 6" key="1">
    <citation type="submission" date="2018-03" db="EMBL/GenBank/DDBJ databases">
        <title>Genomic Encyclopedia of Type Strains, Phase III (KMG-III): the genomes of soil and plant-associated and newly described type strains.</title>
        <authorList>
            <person name="Whitman W."/>
        </authorList>
    </citation>
    <scope>NUCLEOTIDE SEQUENCE [LARGE SCALE GENOMIC DNA]</scope>
    <source>
        <strain evidence="5 6">CGMCC 1.12700</strain>
    </source>
</reference>
<dbReference type="GO" id="GO:0043565">
    <property type="term" value="F:sequence-specific DNA binding"/>
    <property type="evidence" value="ECO:0007669"/>
    <property type="project" value="InterPro"/>
</dbReference>
<dbReference type="EMBL" id="PYGD01000001">
    <property type="protein sequence ID" value="PSK94628.1"/>
    <property type="molecule type" value="Genomic_DNA"/>
</dbReference>
<dbReference type="Pfam" id="PF22200">
    <property type="entry name" value="ExsA_N"/>
    <property type="match status" value="1"/>
</dbReference>
<dbReference type="InterPro" id="IPR009057">
    <property type="entry name" value="Homeodomain-like_sf"/>
</dbReference>
<dbReference type="Proteomes" id="UP000240572">
    <property type="component" value="Unassembled WGS sequence"/>
</dbReference>
<dbReference type="PANTHER" id="PTHR46796">
    <property type="entry name" value="HTH-TYPE TRANSCRIPTIONAL ACTIVATOR RHAS-RELATED"/>
    <property type="match status" value="1"/>
</dbReference>
<evidence type="ECO:0000256" key="1">
    <source>
        <dbReference type="ARBA" id="ARBA00023015"/>
    </source>
</evidence>
<dbReference type="OrthoDB" id="4480133at2"/>
<keyword evidence="2 5" id="KW-0238">DNA-binding</keyword>
<keyword evidence="3" id="KW-0804">Transcription</keyword>
<comment type="caution">
    <text evidence="5">The sequence shown here is derived from an EMBL/GenBank/DDBJ whole genome shotgun (WGS) entry which is preliminary data.</text>
</comment>
<evidence type="ECO:0000313" key="6">
    <source>
        <dbReference type="Proteomes" id="UP000240572"/>
    </source>
</evidence>
<dbReference type="SMART" id="SM00342">
    <property type="entry name" value="HTH_ARAC"/>
    <property type="match status" value="1"/>
</dbReference>
<organism evidence="5 6">
    <name type="scientific">Taibaiella chishuiensis</name>
    <dbReference type="NCBI Taxonomy" id="1434707"/>
    <lineage>
        <taxon>Bacteria</taxon>
        <taxon>Pseudomonadati</taxon>
        <taxon>Bacteroidota</taxon>
        <taxon>Chitinophagia</taxon>
        <taxon>Chitinophagales</taxon>
        <taxon>Chitinophagaceae</taxon>
        <taxon>Taibaiella</taxon>
    </lineage>
</organism>